<protein>
    <submittedName>
        <fullName evidence="1">Uncharacterized protein</fullName>
    </submittedName>
</protein>
<dbReference type="Proteomes" id="UP001293593">
    <property type="component" value="Unassembled WGS sequence"/>
</dbReference>
<evidence type="ECO:0000313" key="1">
    <source>
        <dbReference type="EMBL" id="KAK4256010.1"/>
    </source>
</evidence>
<sequence>MATSSFSSMPESVCEGTEFSSETNKILLMALMEETQEDHQYHADDRLISMIQSLEAEISSTTSSGDSYQSYDIMVGQVGDQDCSTSSSISFSADWDDMEVVPASSSFDEEMMMNAWTLCAAGGVDSTADYYNSSEFYYGVLLENYMTEEATDHVVF</sequence>
<dbReference type="PANTHER" id="PTHR37611:SF4">
    <property type="entry name" value="OS06G0538400 PROTEIN"/>
    <property type="match status" value="1"/>
</dbReference>
<accession>A0AAE1JQW5</accession>
<keyword evidence="2" id="KW-1185">Reference proteome</keyword>
<dbReference type="EMBL" id="JAWXYG010000013">
    <property type="protein sequence ID" value="KAK4256010.1"/>
    <property type="molecule type" value="Genomic_DNA"/>
</dbReference>
<proteinExistence type="predicted"/>
<reference evidence="1" key="1">
    <citation type="submission" date="2023-10" db="EMBL/GenBank/DDBJ databases">
        <title>Chromosome-level genome of the transformable northern wattle, Acacia crassicarpa.</title>
        <authorList>
            <person name="Massaro I."/>
            <person name="Sinha N.R."/>
            <person name="Poethig S."/>
            <person name="Leichty A.R."/>
        </authorList>
    </citation>
    <scope>NUCLEOTIDE SEQUENCE</scope>
    <source>
        <strain evidence="1">Acra3RX</strain>
        <tissue evidence="1">Leaf</tissue>
    </source>
</reference>
<gene>
    <name evidence="1" type="ORF">QN277_008931</name>
</gene>
<organism evidence="1 2">
    <name type="scientific">Acacia crassicarpa</name>
    <name type="common">northern wattle</name>
    <dbReference type="NCBI Taxonomy" id="499986"/>
    <lineage>
        <taxon>Eukaryota</taxon>
        <taxon>Viridiplantae</taxon>
        <taxon>Streptophyta</taxon>
        <taxon>Embryophyta</taxon>
        <taxon>Tracheophyta</taxon>
        <taxon>Spermatophyta</taxon>
        <taxon>Magnoliopsida</taxon>
        <taxon>eudicotyledons</taxon>
        <taxon>Gunneridae</taxon>
        <taxon>Pentapetalae</taxon>
        <taxon>rosids</taxon>
        <taxon>fabids</taxon>
        <taxon>Fabales</taxon>
        <taxon>Fabaceae</taxon>
        <taxon>Caesalpinioideae</taxon>
        <taxon>mimosoid clade</taxon>
        <taxon>Acacieae</taxon>
        <taxon>Acacia</taxon>
    </lineage>
</organism>
<dbReference type="AlphaFoldDB" id="A0AAE1JQW5"/>
<name>A0AAE1JQW5_9FABA</name>
<comment type="caution">
    <text evidence="1">The sequence shown here is derived from an EMBL/GenBank/DDBJ whole genome shotgun (WGS) entry which is preliminary data.</text>
</comment>
<evidence type="ECO:0000313" key="2">
    <source>
        <dbReference type="Proteomes" id="UP001293593"/>
    </source>
</evidence>
<dbReference type="PANTHER" id="PTHR37611">
    <property type="entry name" value="VIRUS-SPECIFIC-SIGNALING-PATHWAY REGULATED PROTEIN-RELATED"/>
    <property type="match status" value="1"/>
</dbReference>